<sequence>PRFTIVTDHRPLVPILNSYTLDAIDNPRLQRLKEKIIGYVFTAEWRKGKSLAIPDALSRAPVDKPSPEDVALGKEAYAHVRVVVAIRAATLDARSPTGDLVLDGIRTAAREDVIYTRLLERSPIPPPQTHADAAVGKPTDPYAAQRV</sequence>
<accession>A0AAW0SFX4</accession>
<name>A0AAW0SFX4_SCYPA</name>
<keyword evidence="3" id="KW-1185">Reference proteome</keyword>
<evidence type="ECO:0008006" key="4">
    <source>
        <dbReference type="Google" id="ProtNLM"/>
    </source>
</evidence>
<dbReference type="AlphaFoldDB" id="A0AAW0SFX4"/>
<evidence type="ECO:0000256" key="1">
    <source>
        <dbReference type="SAM" id="MobiDB-lite"/>
    </source>
</evidence>
<feature type="non-terminal residue" evidence="2">
    <location>
        <position position="1"/>
    </location>
</feature>
<protein>
    <recommendedName>
        <fullName evidence="4">Reverse transcriptase RNase H-like domain-containing protein</fullName>
    </recommendedName>
</protein>
<proteinExistence type="predicted"/>
<organism evidence="2 3">
    <name type="scientific">Scylla paramamosain</name>
    <name type="common">Mud crab</name>
    <dbReference type="NCBI Taxonomy" id="85552"/>
    <lineage>
        <taxon>Eukaryota</taxon>
        <taxon>Metazoa</taxon>
        <taxon>Ecdysozoa</taxon>
        <taxon>Arthropoda</taxon>
        <taxon>Crustacea</taxon>
        <taxon>Multicrustacea</taxon>
        <taxon>Malacostraca</taxon>
        <taxon>Eumalacostraca</taxon>
        <taxon>Eucarida</taxon>
        <taxon>Decapoda</taxon>
        <taxon>Pleocyemata</taxon>
        <taxon>Brachyura</taxon>
        <taxon>Eubrachyura</taxon>
        <taxon>Portunoidea</taxon>
        <taxon>Portunidae</taxon>
        <taxon>Portuninae</taxon>
        <taxon>Scylla</taxon>
    </lineage>
</organism>
<dbReference type="EMBL" id="JARAKH010000975">
    <property type="protein sequence ID" value="KAK8373740.1"/>
    <property type="molecule type" value="Genomic_DNA"/>
</dbReference>
<dbReference type="Proteomes" id="UP001487740">
    <property type="component" value="Unassembled WGS sequence"/>
</dbReference>
<reference evidence="2 3" key="1">
    <citation type="submission" date="2023-03" db="EMBL/GenBank/DDBJ databases">
        <title>High-quality genome of Scylla paramamosain provides insights in environmental adaptation.</title>
        <authorList>
            <person name="Zhang L."/>
        </authorList>
    </citation>
    <scope>NUCLEOTIDE SEQUENCE [LARGE SCALE GENOMIC DNA]</scope>
    <source>
        <strain evidence="2">LZ_2023a</strain>
        <tissue evidence="2">Muscle</tissue>
    </source>
</reference>
<evidence type="ECO:0000313" key="3">
    <source>
        <dbReference type="Proteomes" id="UP001487740"/>
    </source>
</evidence>
<gene>
    <name evidence="2" type="ORF">O3P69_011793</name>
</gene>
<comment type="caution">
    <text evidence="2">The sequence shown here is derived from an EMBL/GenBank/DDBJ whole genome shotgun (WGS) entry which is preliminary data.</text>
</comment>
<feature type="region of interest" description="Disordered" evidence="1">
    <location>
        <begin position="122"/>
        <end position="147"/>
    </location>
</feature>
<evidence type="ECO:0000313" key="2">
    <source>
        <dbReference type="EMBL" id="KAK8373740.1"/>
    </source>
</evidence>